<evidence type="ECO:0000256" key="2">
    <source>
        <dbReference type="ARBA" id="ARBA00022670"/>
    </source>
</evidence>
<proteinExistence type="inferred from homology"/>
<evidence type="ECO:0000313" key="9">
    <source>
        <dbReference type="EMBL" id="GBG63455.1"/>
    </source>
</evidence>
<dbReference type="PANTHER" id="PTHR10183">
    <property type="entry name" value="CALPAIN"/>
    <property type="match status" value="1"/>
</dbReference>
<evidence type="ECO:0000256" key="3">
    <source>
        <dbReference type="ARBA" id="ARBA00022801"/>
    </source>
</evidence>
<feature type="region of interest" description="Disordered" evidence="7">
    <location>
        <begin position="536"/>
        <end position="568"/>
    </location>
</feature>
<feature type="active site" evidence="5">
    <location>
        <position position="998"/>
    </location>
</feature>
<dbReference type="InterPro" id="IPR038765">
    <property type="entry name" value="Papain-like_cys_pep_sf"/>
</dbReference>
<comment type="caution">
    <text evidence="6">Lacks conserved residue(s) required for the propagation of feature annotation.</text>
</comment>
<evidence type="ECO:0000256" key="6">
    <source>
        <dbReference type="PROSITE-ProRule" id="PRU00239"/>
    </source>
</evidence>
<dbReference type="InterPro" id="IPR022684">
    <property type="entry name" value="Calpain_cysteine_protease"/>
</dbReference>
<dbReference type="PANTHER" id="PTHR10183:SF379">
    <property type="entry name" value="CALPAIN-5"/>
    <property type="match status" value="1"/>
</dbReference>
<dbReference type="PRINTS" id="PR00704">
    <property type="entry name" value="CALPAIN"/>
</dbReference>
<gene>
    <name evidence="9" type="ORF">CBR_g38075</name>
</gene>
<evidence type="ECO:0000256" key="5">
    <source>
        <dbReference type="PIRSR" id="PIRSR622684-1"/>
    </source>
</evidence>
<dbReference type="Gramene" id="GBG63455">
    <property type="protein sequence ID" value="GBG63455"/>
    <property type="gene ID" value="CBR_g38075"/>
</dbReference>
<comment type="caution">
    <text evidence="9">The sequence shown here is derived from an EMBL/GenBank/DDBJ whole genome shotgun (WGS) entry which is preliminary data.</text>
</comment>
<dbReference type="Gene3D" id="3.90.70.10">
    <property type="entry name" value="Cysteine proteinases"/>
    <property type="match status" value="1"/>
</dbReference>
<dbReference type="PROSITE" id="PS50203">
    <property type="entry name" value="CALPAIN_CAT"/>
    <property type="match status" value="1"/>
</dbReference>
<evidence type="ECO:0000256" key="7">
    <source>
        <dbReference type="SAM" id="MobiDB-lite"/>
    </source>
</evidence>
<dbReference type="Proteomes" id="UP000265515">
    <property type="component" value="Unassembled WGS sequence"/>
</dbReference>
<keyword evidence="2" id="KW-0645">Protease</keyword>
<dbReference type="GO" id="GO:0004198">
    <property type="term" value="F:calcium-dependent cysteine-type endopeptidase activity"/>
    <property type="evidence" value="ECO:0007669"/>
    <property type="project" value="InterPro"/>
</dbReference>
<dbReference type="STRING" id="69332.A0A388K0A6"/>
<name>A0A388K0A6_CHABU</name>
<reference evidence="9 10" key="1">
    <citation type="journal article" date="2018" name="Cell">
        <title>The Chara Genome: Secondary Complexity and Implications for Plant Terrestrialization.</title>
        <authorList>
            <person name="Nishiyama T."/>
            <person name="Sakayama H."/>
            <person name="Vries J.D."/>
            <person name="Buschmann H."/>
            <person name="Saint-Marcoux D."/>
            <person name="Ullrich K.K."/>
            <person name="Haas F.B."/>
            <person name="Vanderstraeten L."/>
            <person name="Becker D."/>
            <person name="Lang D."/>
            <person name="Vosolsobe S."/>
            <person name="Rombauts S."/>
            <person name="Wilhelmsson P.K.I."/>
            <person name="Janitza P."/>
            <person name="Kern R."/>
            <person name="Heyl A."/>
            <person name="Rumpler F."/>
            <person name="Villalobos L.I.A.C."/>
            <person name="Clay J.M."/>
            <person name="Skokan R."/>
            <person name="Toyoda A."/>
            <person name="Suzuki Y."/>
            <person name="Kagoshima H."/>
            <person name="Schijlen E."/>
            <person name="Tajeshwar N."/>
            <person name="Catarino B."/>
            <person name="Hetherington A.J."/>
            <person name="Saltykova A."/>
            <person name="Bonnot C."/>
            <person name="Breuninger H."/>
            <person name="Symeonidi A."/>
            <person name="Radhakrishnan G.V."/>
            <person name="Van Nieuwerburgh F."/>
            <person name="Deforce D."/>
            <person name="Chang C."/>
            <person name="Karol K.G."/>
            <person name="Hedrich R."/>
            <person name="Ulvskov P."/>
            <person name="Glockner G."/>
            <person name="Delwiche C.F."/>
            <person name="Petrasek J."/>
            <person name="Van de Peer Y."/>
            <person name="Friml J."/>
            <person name="Beilby M."/>
            <person name="Dolan L."/>
            <person name="Kohara Y."/>
            <person name="Sugano S."/>
            <person name="Fujiyama A."/>
            <person name="Delaux P.-M."/>
            <person name="Quint M."/>
            <person name="TheiBen G."/>
            <person name="Hagemann M."/>
            <person name="Harholt J."/>
            <person name="Dunand C."/>
            <person name="Zachgo S."/>
            <person name="Langdale J."/>
            <person name="Maumus F."/>
            <person name="Straeten D.V.D."/>
            <person name="Gould S.B."/>
            <person name="Rensing S.A."/>
        </authorList>
    </citation>
    <scope>NUCLEOTIDE SEQUENCE [LARGE SCALE GENOMIC DNA]</scope>
    <source>
        <strain evidence="9 10">S276</strain>
    </source>
</reference>
<keyword evidence="4" id="KW-0788">Thiol protease</keyword>
<dbReference type="InterPro" id="IPR001300">
    <property type="entry name" value="Peptidase_C2_calpain_cat"/>
</dbReference>
<feature type="domain" description="Calpain catalytic" evidence="8">
    <location>
        <begin position="765"/>
        <end position="1077"/>
    </location>
</feature>
<evidence type="ECO:0000256" key="1">
    <source>
        <dbReference type="ARBA" id="ARBA00007623"/>
    </source>
</evidence>
<keyword evidence="10" id="KW-1185">Reference proteome</keyword>
<dbReference type="Pfam" id="PF00648">
    <property type="entry name" value="Peptidase_C2"/>
    <property type="match status" value="1"/>
</dbReference>
<evidence type="ECO:0000259" key="8">
    <source>
        <dbReference type="PROSITE" id="PS50203"/>
    </source>
</evidence>
<dbReference type="OrthoDB" id="5554229at2759"/>
<evidence type="ECO:0000256" key="4">
    <source>
        <dbReference type="ARBA" id="ARBA00022807"/>
    </source>
</evidence>
<organism evidence="9 10">
    <name type="scientific">Chara braunii</name>
    <name type="common">Braun's stonewort</name>
    <dbReference type="NCBI Taxonomy" id="69332"/>
    <lineage>
        <taxon>Eukaryota</taxon>
        <taxon>Viridiplantae</taxon>
        <taxon>Streptophyta</taxon>
        <taxon>Charophyceae</taxon>
        <taxon>Charales</taxon>
        <taxon>Characeae</taxon>
        <taxon>Chara</taxon>
    </lineage>
</organism>
<feature type="region of interest" description="Disordered" evidence="7">
    <location>
        <begin position="641"/>
        <end position="702"/>
    </location>
</feature>
<dbReference type="GO" id="GO:0006508">
    <property type="term" value="P:proteolysis"/>
    <property type="evidence" value="ECO:0007669"/>
    <property type="project" value="UniProtKB-KW"/>
</dbReference>
<dbReference type="SMART" id="SM00230">
    <property type="entry name" value="CysPc"/>
    <property type="match status" value="1"/>
</dbReference>
<evidence type="ECO:0000313" key="10">
    <source>
        <dbReference type="Proteomes" id="UP000265515"/>
    </source>
</evidence>
<comment type="similarity">
    <text evidence="1">Belongs to the peptidase C2 family.</text>
</comment>
<sequence>MYIRPDQVNWDEMLPKVASAYNNSVHLATCRTPNELHKSFTPRRPFEGLNRDQIQRLPPGTREFALQHEKELATIVENLRKAQHRMIEQANKHRRPSQFQVGDLVWVKSKEFAPEENISQKLLPAYRGPWPVLEVKGGEDGPSYTVEIPAHLHTYPVFHASKLLPCITSQQFPSRRPMIPPDMDGRYDIDGIVGEDVFRTGGRGRPQKQYKVRFAYQEPEDDRWFTRTELLESAPDVRFAGVVICSLRPDDVGPWKVILMPCTFVADDWSAAGNSAQPTRIFKLKVTERTRLFAGLHQESPQMLGAPEPFKVGIWIVDKQNRYLATRQSQDTTCEVDAILGPGLYHIMVKAFSFTSRNGEVCKFPDVDNTILPRRFVLTIHSEAAVRAKLASAPPTKPYQDEAREAVFPSDPVSDIPPLSVLEQRGQEETPTEIPLEVAMPVLYSSGVTVAGAARAAVAESTVEPPQQVSVKVVRYPVANSVMVPPRARVFDEFGQEIKEEEPTPLAVYPSLVHPVPDDEVEDAIMMAGSTYSAFTEHHGVPTPEPQQDLRRTDPVDEPEGPSLESEGAADVVMSKQATVGVRELPLSTVAEKLPVEDGLGTLESADVRQGPAPPQIDVVAPRTPVEDRPETSARAALKHVPVSKKADAVPTRIPEEDRPETSARGALRARQLPMPLPVLSPEITPELEAPSQREELEDDDLHEEHPIPLVSESSMVVVPEVGQSPAAWRQPDLDDMESTTPQGSTTEEIFARSLGIPPEDLPDLWKSAPWQAVETVVPSKGVESYGPISDPQYQPHRVSWHHGVKLIPAGKFIPQPRLFSSKLDPANIEQGLLGNLWFLSAVATLLEFPALVLKVFMQKELSPDGIYRLRFFKSGRLVQVAVDTKIPCKDYRPIYAHSTANELWVMLIEKAYAKLHGSYEALSGGSPSEAIQDLTGAPCVTFVFSSQKFLRFESTGGFWPLLKGYCDRGFILTVIAAGPDECAENQVKREGPLVNGHAFAVLELREVGTHRLVHIRDPWSNFQWTGPWSAKSPLWRKYRHVTREIRPVLDGSDRGFWMSYEDLLKNFIGLTVCCINRDGTKPWKEIHIPCSFIADDWSSGGENVQPARIFRLKICEVTRVFIGLHQEDPRLLQALHPLKTGVWIIDKQTQILAVSQSFEPLCQVELTLQPGIYRVLTKAFAYRSGTGIYKFPDRRGAILPRQFTLSVLADRPVDVFLMTVKWVEANAGPASCPTSFLLRLSASDLGNYVPVSALRLETNHCMLRGLKWFNKTNGLARGAESIDAGTAVANSMIYVNSYP</sequence>
<protein>
    <recommendedName>
        <fullName evidence="8">Calpain catalytic domain-containing protein</fullName>
    </recommendedName>
</protein>
<dbReference type="CDD" id="cd00044">
    <property type="entry name" value="CysPc"/>
    <property type="match status" value="1"/>
</dbReference>
<keyword evidence="3" id="KW-0378">Hydrolase</keyword>
<dbReference type="SUPFAM" id="SSF54001">
    <property type="entry name" value="Cysteine proteinases"/>
    <property type="match status" value="1"/>
</dbReference>
<accession>A0A388K0A6</accession>
<dbReference type="EMBL" id="BFEA01000039">
    <property type="protein sequence ID" value="GBG63455.1"/>
    <property type="molecule type" value="Genomic_DNA"/>
</dbReference>